<evidence type="ECO:0000313" key="4">
    <source>
        <dbReference type="EMBL" id="XCM77874.1"/>
    </source>
</evidence>
<feature type="region of interest" description="Disordered" evidence="2">
    <location>
        <begin position="9"/>
        <end position="36"/>
    </location>
</feature>
<evidence type="ECO:0000256" key="1">
    <source>
        <dbReference type="ARBA" id="ARBA00022527"/>
    </source>
</evidence>
<dbReference type="PANTHER" id="PTHR35526">
    <property type="entry name" value="ANTI-SIGMA-F FACTOR RSBW-RELATED"/>
    <property type="match status" value="1"/>
</dbReference>
<sequence>MAISSLRLADADHDRPPALPPHRRPQAVTLRDAPASPSAVPALRRFACDTARRWEIPDEAVDRLALVVTELVTNAVLHSDSPDVLVAIEFDGAVLTVEVKDSGTWRSRRSARRIAEDDVTGGRGLDLVGRSTTWWHAFLSPLGTRVVACLAVRPLTA</sequence>
<dbReference type="InterPro" id="IPR003594">
    <property type="entry name" value="HATPase_dom"/>
</dbReference>
<gene>
    <name evidence="4" type="ORF">ABWK59_02485</name>
</gene>
<dbReference type="SUPFAM" id="SSF55874">
    <property type="entry name" value="ATPase domain of HSP90 chaperone/DNA topoisomerase II/histidine kinase"/>
    <property type="match status" value="1"/>
</dbReference>
<proteinExistence type="predicted"/>
<dbReference type="InterPro" id="IPR050267">
    <property type="entry name" value="Anti-sigma-factor_SerPK"/>
</dbReference>
<reference evidence="4" key="1">
    <citation type="submission" date="2024-06" db="EMBL/GenBank/DDBJ databases">
        <title>The genome sequences of Kitasatospora sp. strain HUAS MG31.</title>
        <authorList>
            <person name="Mo P."/>
        </authorList>
    </citation>
    <scope>NUCLEOTIDE SEQUENCE</scope>
    <source>
        <strain evidence="4">HUAS MG31</strain>
    </source>
</reference>
<dbReference type="RefSeq" id="WP_354637598.1">
    <property type="nucleotide sequence ID" value="NZ_CP159872.1"/>
</dbReference>
<dbReference type="Gene3D" id="3.30.565.10">
    <property type="entry name" value="Histidine kinase-like ATPase, C-terminal domain"/>
    <property type="match status" value="1"/>
</dbReference>
<dbReference type="GO" id="GO:0004674">
    <property type="term" value="F:protein serine/threonine kinase activity"/>
    <property type="evidence" value="ECO:0007669"/>
    <property type="project" value="UniProtKB-KW"/>
</dbReference>
<keyword evidence="4" id="KW-0547">Nucleotide-binding</keyword>
<keyword evidence="1" id="KW-0418">Kinase</keyword>
<name>A0AAU8JNQ1_9ACTN</name>
<feature type="domain" description="Histidine kinase/HSP90-like ATPase" evidence="3">
    <location>
        <begin position="34"/>
        <end position="130"/>
    </location>
</feature>
<accession>A0AAU8JNQ1</accession>
<keyword evidence="4" id="KW-0067">ATP-binding</keyword>
<dbReference type="AlphaFoldDB" id="A0AAU8JNQ1"/>
<dbReference type="Pfam" id="PF13581">
    <property type="entry name" value="HATPase_c_2"/>
    <property type="match status" value="1"/>
</dbReference>
<organism evidence="4">
    <name type="scientific">Kitasatospora camelliae</name>
    <dbReference type="NCBI Taxonomy" id="3156397"/>
    <lineage>
        <taxon>Bacteria</taxon>
        <taxon>Bacillati</taxon>
        <taxon>Actinomycetota</taxon>
        <taxon>Actinomycetes</taxon>
        <taxon>Kitasatosporales</taxon>
        <taxon>Streptomycetaceae</taxon>
        <taxon>Kitasatospora</taxon>
    </lineage>
</organism>
<keyword evidence="1" id="KW-0723">Serine/threonine-protein kinase</keyword>
<dbReference type="PANTHER" id="PTHR35526:SF3">
    <property type="entry name" value="ANTI-SIGMA-F FACTOR RSBW"/>
    <property type="match status" value="1"/>
</dbReference>
<dbReference type="KEGG" id="kcm:ABWK59_02485"/>
<protein>
    <submittedName>
        <fullName evidence="4">ATP-binding protein</fullName>
        <ecNumber evidence="4">2.7.13.3</ecNumber>
    </submittedName>
</protein>
<dbReference type="InterPro" id="IPR036890">
    <property type="entry name" value="HATPase_C_sf"/>
</dbReference>
<dbReference type="CDD" id="cd16936">
    <property type="entry name" value="HATPase_RsbW-like"/>
    <property type="match status" value="1"/>
</dbReference>
<dbReference type="EC" id="2.7.13.3" evidence="4"/>
<evidence type="ECO:0000256" key="2">
    <source>
        <dbReference type="SAM" id="MobiDB-lite"/>
    </source>
</evidence>
<dbReference type="EMBL" id="CP159872">
    <property type="protein sequence ID" value="XCM77874.1"/>
    <property type="molecule type" value="Genomic_DNA"/>
</dbReference>
<dbReference type="GO" id="GO:0004673">
    <property type="term" value="F:protein histidine kinase activity"/>
    <property type="evidence" value="ECO:0007669"/>
    <property type="project" value="UniProtKB-EC"/>
</dbReference>
<evidence type="ECO:0000259" key="3">
    <source>
        <dbReference type="Pfam" id="PF13581"/>
    </source>
</evidence>
<dbReference type="GO" id="GO:0005524">
    <property type="term" value="F:ATP binding"/>
    <property type="evidence" value="ECO:0007669"/>
    <property type="project" value="UniProtKB-KW"/>
</dbReference>
<keyword evidence="4" id="KW-0808">Transferase</keyword>